<protein>
    <submittedName>
        <fullName evidence="2">PAS domain-containing protein</fullName>
    </submittedName>
</protein>
<keyword evidence="3" id="KW-1185">Reference proteome</keyword>
<sequence>MDVGQPRFASDGAFLGYVGNVLDITERRQAELAREERSLDPSVFESTPDCIRLLDIDGRPLLMNRAGRQLFGLDENATLEDVAWRDLVHRSAEGPDDACRNGDTGQRGFQTIHGRHHRPGVRCFR</sequence>
<evidence type="ECO:0000259" key="1">
    <source>
        <dbReference type="PROSITE" id="PS50113"/>
    </source>
</evidence>
<dbReference type="RefSeq" id="WP_234706441.1">
    <property type="nucleotide sequence ID" value="NZ_CP120366.1"/>
</dbReference>
<dbReference type="Pfam" id="PF08448">
    <property type="entry name" value="PAS_4"/>
    <property type="match status" value="1"/>
</dbReference>
<dbReference type="InterPro" id="IPR013656">
    <property type="entry name" value="PAS_4"/>
</dbReference>
<dbReference type="InterPro" id="IPR000700">
    <property type="entry name" value="PAS-assoc_C"/>
</dbReference>
<organism evidence="2 3">
    <name type="scientific">Sinorhizobium kummerowiae</name>
    <dbReference type="NCBI Taxonomy" id="158892"/>
    <lineage>
        <taxon>Bacteria</taxon>
        <taxon>Pseudomonadati</taxon>
        <taxon>Pseudomonadota</taxon>
        <taxon>Alphaproteobacteria</taxon>
        <taxon>Hyphomicrobiales</taxon>
        <taxon>Rhizobiaceae</taxon>
        <taxon>Sinorhizobium/Ensifer group</taxon>
        <taxon>Sinorhizobium</taxon>
    </lineage>
</organism>
<keyword evidence="2" id="KW-0614">Plasmid</keyword>
<feature type="domain" description="PAC" evidence="1">
    <location>
        <begin position="1"/>
        <end position="36"/>
    </location>
</feature>
<geneLocation type="plasmid" evidence="2 3">
    <name>pSkuCCBAU71714a</name>
</geneLocation>
<dbReference type="PROSITE" id="PS50113">
    <property type="entry name" value="PAC"/>
    <property type="match status" value="1"/>
</dbReference>
<accession>A0ABY8THP5</accession>
<dbReference type="Gene3D" id="3.30.450.20">
    <property type="entry name" value="PAS domain"/>
    <property type="match status" value="1"/>
</dbReference>
<gene>
    <name evidence="2" type="ORF">PZL22_005501</name>
</gene>
<dbReference type="InterPro" id="IPR035965">
    <property type="entry name" value="PAS-like_dom_sf"/>
</dbReference>
<dbReference type="SUPFAM" id="SSF55785">
    <property type="entry name" value="PYP-like sensor domain (PAS domain)"/>
    <property type="match status" value="1"/>
</dbReference>
<name>A0ABY8THP5_9HYPH</name>
<proteinExistence type="predicted"/>
<reference evidence="2 3" key="1">
    <citation type="submission" date="2023-03" db="EMBL/GenBank/DDBJ databases">
        <authorList>
            <person name="Menendez E."/>
            <person name="Kaur S."/>
            <person name="Flores-Felix J.D."/>
            <person name="diCenzo G.C."/>
            <person name="Peix A."/>
            <person name="Velazquez E."/>
        </authorList>
    </citation>
    <scope>NUCLEOTIDE SEQUENCE [LARGE SCALE GENOMIC DNA]</scope>
    <source>
        <strain evidence="2 3">CCBAU 71714</strain>
        <plasmid evidence="2 3">pSkuCCBAU71714a</plasmid>
    </source>
</reference>
<dbReference type="EMBL" id="CP120366">
    <property type="protein sequence ID" value="WHS96673.1"/>
    <property type="molecule type" value="Genomic_DNA"/>
</dbReference>
<dbReference type="Proteomes" id="UP001233264">
    <property type="component" value="Plasmid pSkuCCBAU71714a"/>
</dbReference>
<evidence type="ECO:0000313" key="2">
    <source>
        <dbReference type="EMBL" id="WHS96673.1"/>
    </source>
</evidence>
<evidence type="ECO:0000313" key="3">
    <source>
        <dbReference type="Proteomes" id="UP001233264"/>
    </source>
</evidence>